<accession>A0A821YA05</accession>
<evidence type="ECO:0000259" key="1">
    <source>
        <dbReference type="Pfam" id="PF14529"/>
    </source>
</evidence>
<protein>
    <recommendedName>
        <fullName evidence="1">Endonuclease/exonuclease/phosphatase domain-containing protein</fullName>
    </recommendedName>
</protein>
<dbReference type="GO" id="GO:0003824">
    <property type="term" value="F:catalytic activity"/>
    <property type="evidence" value="ECO:0007669"/>
    <property type="project" value="InterPro"/>
</dbReference>
<dbReference type="AlphaFoldDB" id="A0A821YA05"/>
<name>A0A821YA05_9NEOP</name>
<dbReference type="InterPro" id="IPR036691">
    <property type="entry name" value="Endo/exonu/phosph_ase_sf"/>
</dbReference>
<dbReference type="SUPFAM" id="SSF56219">
    <property type="entry name" value="DNase I-like"/>
    <property type="match status" value="1"/>
</dbReference>
<dbReference type="EMBL" id="CAJOBZ010000072">
    <property type="protein sequence ID" value="CAF4950848.1"/>
    <property type="molecule type" value="Genomic_DNA"/>
</dbReference>
<organism evidence="2 3">
    <name type="scientific">Pieris macdunnoughi</name>
    <dbReference type="NCBI Taxonomy" id="345717"/>
    <lineage>
        <taxon>Eukaryota</taxon>
        <taxon>Metazoa</taxon>
        <taxon>Ecdysozoa</taxon>
        <taxon>Arthropoda</taxon>
        <taxon>Hexapoda</taxon>
        <taxon>Insecta</taxon>
        <taxon>Pterygota</taxon>
        <taxon>Neoptera</taxon>
        <taxon>Endopterygota</taxon>
        <taxon>Lepidoptera</taxon>
        <taxon>Glossata</taxon>
        <taxon>Ditrysia</taxon>
        <taxon>Papilionoidea</taxon>
        <taxon>Pieridae</taxon>
        <taxon>Pierinae</taxon>
        <taxon>Pieris</taxon>
    </lineage>
</organism>
<evidence type="ECO:0000313" key="2">
    <source>
        <dbReference type="EMBL" id="CAF4950848.1"/>
    </source>
</evidence>
<dbReference type="InterPro" id="IPR005135">
    <property type="entry name" value="Endo/exonuclease/phosphatase"/>
</dbReference>
<gene>
    <name evidence="2" type="ORF">PMACD_LOCUS15675</name>
</gene>
<evidence type="ECO:0000313" key="3">
    <source>
        <dbReference type="Proteomes" id="UP000663880"/>
    </source>
</evidence>
<keyword evidence="3" id="KW-1185">Reference proteome</keyword>
<dbReference type="Proteomes" id="UP000663880">
    <property type="component" value="Unassembled WGS sequence"/>
</dbReference>
<sequence length="235" mass="26914">MLAALVQEPYTGSEGRVKEQSGARVYQHEQAGATVTKAAIFVFDEKIEVIQFPEWTTPNVVVVKLRTEAWEITLVSFYLEPDPKDVQHHIDRIQRICDRAKNRIILAGDANAKSPWWCSPNVDHRGDLIADTLHSMNFEILNNSNIPTFDTVRGGKSYRSYVDITACTADLLAIIDEWSVEEGLVSSDHNGITFKMRLERSEGRRTERTTRKYNTRKANWSLFEKRLSELLDWAT</sequence>
<dbReference type="Pfam" id="PF14529">
    <property type="entry name" value="Exo_endo_phos_2"/>
    <property type="match status" value="1"/>
</dbReference>
<dbReference type="Gene3D" id="3.60.10.10">
    <property type="entry name" value="Endonuclease/exonuclease/phosphatase"/>
    <property type="match status" value="1"/>
</dbReference>
<reference evidence="2" key="1">
    <citation type="submission" date="2021-02" db="EMBL/GenBank/DDBJ databases">
        <authorList>
            <person name="Steward A R."/>
        </authorList>
    </citation>
    <scope>NUCLEOTIDE SEQUENCE</scope>
</reference>
<proteinExistence type="predicted"/>
<feature type="domain" description="Endonuclease/exonuclease/phosphatase" evidence="1">
    <location>
        <begin position="72"/>
        <end position="192"/>
    </location>
</feature>
<dbReference type="OrthoDB" id="411871at2759"/>
<comment type="caution">
    <text evidence="2">The sequence shown here is derived from an EMBL/GenBank/DDBJ whole genome shotgun (WGS) entry which is preliminary data.</text>
</comment>